<dbReference type="EMBL" id="BLYJ01000009">
    <property type="protein sequence ID" value="GFO87829.1"/>
    <property type="molecule type" value="Genomic_DNA"/>
</dbReference>
<protein>
    <submittedName>
        <fullName evidence="1">Uncharacterized protein</fullName>
    </submittedName>
</protein>
<dbReference type="Proteomes" id="UP000620147">
    <property type="component" value="Unassembled WGS sequence"/>
</dbReference>
<comment type="caution">
    <text evidence="1">The sequence shown here is derived from an EMBL/GenBank/DDBJ whole genome shotgun (WGS) entry which is preliminary data.</text>
</comment>
<gene>
    <name evidence="1" type="ORF">BUFA31_09930</name>
</gene>
<sequence>MLPEHYKKLVHKFTNNCRKDEDEDREEMFDDIQWETVKEMRPCLKNDILRSFTPRSAIDYLPADLDRKPNDESDLLQQRNEKEGGHMLNCTPIC</sequence>
<accession>A0ABQ1DYN0</accession>
<proteinExistence type="predicted"/>
<keyword evidence="2" id="KW-1185">Reference proteome</keyword>
<organism evidence="1 2">
    <name type="scientific">Butyricicoccus faecihominis</name>
    <dbReference type="NCBI Taxonomy" id="1712515"/>
    <lineage>
        <taxon>Bacteria</taxon>
        <taxon>Bacillati</taxon>
        <taxon>Bacillota</taxon>
        <taxon>Clostridia</taxon>
        <taxon>Eubacteriales</taxon>
        <taxon>Butyricicoccaceae</taxon>
        <taxon>Butyricicoccus</taxon>
    </lineage>
</organism>
<evidence type="ECO:0000313" key="2">
    <source>
        <dbReference type="Proteomes" id="UP000620147"/>
    </source>
</evidence>
<reference evidence="1 2" key="1">
    <citation type="submission" date="2020-06" db="EMBL/GenBank/DDBJ databases">
        <title>Characterization of fructooligosaccharide metabolism and fructooligosaccharide-degrading enzymes in human commensal butyrate producers.</title>
        <authorList>
            <person name="Tanno H."/>
            <person name="Fujii T."/>
            <person name="Hirano K."/>
            <person name="Maeno S."/>
            <person name="Tonozuka T."/>
            <person name="Sakamoto M."/>
            <person name="Ohkuma M."/>
            <person name="Tochio T."/>
            <person name="Endo A."/>
        </authorList>
    </citation>
    <scope>NUCLEOTIDE SEQUENCE [LARGE SCALE GENOMIC DNA]</scope>
    <source>
        <strain evidence="1 2">JCM 31056</strain>
    </source>
</reference>
<evidence type="ECO:0000313" key="1">
    <source>
        <dbReference type="EMBL" id="GFO87829.1"/>
    </source>
</evidence>
<name>A0ABQ1DYN0_9FIRM</name>